<reference evidence="3" key="1">
    <citation type="journal article" date="2011" name="PLoS Biol.">
        <title>Gene gain and loss during evolution of obligate parasitism in the white rust pathogen of Arabidopsis thaliana.</title>
        <authorList>
            <person name="Kemen E."/>
            <person name="Gardiner A."/>
            <person name="Schultz-Larsen T."/>
            <person name="Kemen A.C."/>
            <person name="Balmuth A.L."/>
            <person name="Robert-Seilaniantz A."/>
            <person name="Bailey K."/>
            <person name="Holub E."/>
            <person name="Studholme D.J."/>
            <person name="Maclean D."/>
            <person name="Jones J.D."/>
        </authorList>
    </citation>
    <scope>NUCLEOTIDE SEQUENCE</scope>
</reference>
<feature type="domain" description="UBC core" evidence="2">
    <location>
        <begin position="40"/>
        <end position="193"/>
    </location>
</feature>
<evidence type="ECO:0000256" key="1">
    <source>
        <dbReference type="SAM" id="MobiDB-lite"/>
    </source>
</evidence>
<dbReference type="Gene3D" id="3.10.110.10">
    <property type="entry name" value="Ubiquitin Conjugating Enzyme"/>
    <property type="match status" value="1"/>
</dbReference>
<dbReference type="PROSITE" id="PS50127">
    <property type="entry name" value="UBC_2"/>
    <property type="match status" value="1"/>
</dbReference>
<dbReference type="AlphaFoldDB" id="F0W1H7"/>
<name>F0W1H7_9STRA</name>
<feature type="region of interest" description="Disordered" evidence="1">
    <location>
        <begin position="1"/>
        <end position="30"/>
    </location>
</feature>
<dbReference type="EMBL" id="FR824052">
    <property type="protein sequence ID" value="CCA14906.1"/>
    <property type="molecule type" value="Genomic_DNA"/>
</dbReference>
<reference evidence="3" key="2">
    <citation type="submission" date="2011-02" db="EMBL/GenBank/DDBJ databases">
        <authorList>
            <person name="MacLean D."/>
        </authorList>
    </citation>
    <scope>NUCLEOTIDE SEQUENCE</scope>
</reference>
<evidence type="ECO:0000259" key="2">
    <source>
        <dbReference type="PROSITE" id="PS50127"/>
    </source>
</evidence>
<feature type="region of interest" description="Disordered" evidence="1">
    <location>
        <begin position="226"/>
        <end position="253"/>
    </location>
</feature>
<sequence>MLRRLRPDDRNASSLASPSVNRSSAEDTMTSLQRYRSQTMKDYGLMIEYKHLRQHVPAGIYVLPSFDNSRIWFGTIFIHQGLYRNGIFKFTIEIPSDYNGPGTYPSITFSTAVFHPYVSPQTRKLDLKAKFPEWDPELHYMVAALTFLKSIFYMKEFPETINNVANPNALKLFHDELETYVTNVERCVSGSLENVYEDDSSSSIRFTRPTPAHENLRKEFFASLETSEDECKPIPSEDTAQPKEQVEKPLVET</sequence>
<dbReference type="SMART" id="SM00212">
    <property type="entry name" value="UBCc"/>
    <property type="match status" value="1"/>
</dbReference>
<dbReference type="InterPro" id="IPR050113">
    <property type="entry name" value="Ub_conjugating_enzyme"/>
</dbReference>
<dbReference type="InterPro" id="IPR000608">
    <property type="entry name" value="UBC"/>
</dbReference>
<dbReference type="HOGENOM" id="CLU_084627_0_0_1"/>
<proteinExistence type="predicted"/>
<feature type="compositionally biased region" description="Basic and acidic residues" evidence="1">
    <location>
        <begin position="1"/>
        <end position="11"/>
    </location>
</feature>
<protein>
    <submittedName>
        <fullName evidence="3">Uncharacterized protein AlNc14C7G945</fullName>
    </submittedName>
</protein>
<evidence type="ECO:0000313" key="3">
    <source>
        <dbReference type="EMBL" id="CCA14906.1"/>
    </source>
</evidence>
<feature type="compositionally biased region" description="Polar residues" evidence="1">
    <location>
        <begin position="12"/>
        <end position="30"/>
    </location>
</feature>
<organism evidence="3">
    <name type="scientific">Albugo laibachii Nc14</name>
    <dbReference type="NCBI Taxonomy" id="890382"/>
    <lineage>
        <taxon>Eukaryota</taxon>
        <taxon>Sar</taxon>
        <taxon>Stramenopiles</taxon>
        <taxon>Oomycota</taxon>
        <taxon>Peronosporomycetes</taxon>
        <taxon>Albuginales</taxon>
        <taxon>Albuginaceae</taxon>
        <taxon>Albugo</taxon>
    </lineage>
</organism>
<feature type="compositionally biased region" description="Basic and acidic residues" evidence="1">
    <location>
        <begin position="240"/>
        <end position="253"/>
    </location>
</feature>
<accession>F0W1H7</accession>
<dbReference type="CDD" id="cd23814">
    <property type="entry name" value="UEV_AKTIP"/>
    <property type="match status" value="1"/>
</dbReference>
<dbReference type="Pfam" id="PF00179">
    <property type="entry name" value="UQ_con"/>
    <property type="match status" value="1"/>
</dbReference>
<dbReference type="PANTHER" id="PTHR24067">
    <property type="entry name" value="UBIQUITIN-CONJUGATING ENZYME E2"/>
    <property type="match status" value="1"/>
</dbReference>
<dbReference type="InterPro" id="IPR016135">
    <property type="entry name" value="UBQ-conjugating_enzyme/RWD"/>
</dbReference>
<dbReference type="SUPFAM" id="SSF54495">
    <property type="entry name" value="UBC-like"/>
    <property type="match status" value="1"/>
</dbReference>
<gene>
    <name evidence="3" type="primary">AlNc14C7G945</name>
    <name evidence="3" type="ORF">ALNC14_010490</name>
</gene>